<keyword evidence="3" id="KW-0720">Serine protease</keyword>
<dbReference type="PRINTS" id="PR00722">
    <property type="entry name" value="CHYMOTRYPSIN"/>
</dbReference>
<dbReference type="InterPro" id="IPR001314">
    <property type="entry name" value="Peptidase_S1A"/>
</dbReference>
<feature type="chain" id="PRO_5008136066" description="Peptidase S1 domain-containing protein" evidence="4">
    <location>
        <begin position="21"/>
        <end position="321"/>
    </location>
</feature>
<organism evidence="6 7">
    <name type="scientific">Anopheles maculatus</name>
    <dbReference type="NCBI Taxonomy" id="74869"/>
    <lineage>
        <taxon>Eukaryota</taxon>
        <taxon>Metazoa</taxon>
        <taxon>Ecdysozoa</taxon>
        <taxon>Arthropoda</taxon>
        <taxon>Hexapoda</taxon>
        <taxon>Insecta</taxon>
        <taxon>Pterygota</taxon>
        <taxon>Neoptera</taxon>
        <taxon>Endopterygota</taxon>
        <taxon>Diptera</taxon>
        <taxon>Nematocera</taxon>
        <taxon>Culicoidea</taxon>
        <taxon>Culicidae</taxon>
        <taxon>Anophelinae</taxon>
        <taxon>Anopheles</taxon>
        <taxon>Anopheles maculatus group</taxon>
    </lineage>
</organism>
<dbReference type="VEuPathDB" id="VectorBase:AMAM010825"/>
<dbReference type="GO" id="GO:0006508">
    <property type="term" value="P:proteolysis"/>
    <property type="evidence" value="ECO:0007669"/>
    <property type="project" value="UniProtKB-KW"/>
</dbReference>
<keyword evidence="7" id="KW-1185">Reference proteome</keyword>
<dbReference type="PANTHER" id="PTHR24260:SF147">
    <property type="entry name" value="EG:BACR7A4.3 PROTEIN-RELATED"/>
    <property type="match status" value="1"/>
</dbReference>
<dbReference type="SUPFAM" id="SSF50494">
    <property type="entry name" value="Trypsin-like serine proteases"/>
    <property type="match status" value="1"/>
</dbReference>
<dbReference type="CDD" id="cd00190">
    <property type="entry name" value="Tryp_SPc"/>
    <property type="match status" value="1"/>
</dbReference>
<sequence>MSRLRRFVIVYPLLLTIVCGQELFTDTIPEDYYLRKDLSDCSERFRVQKFYDSQCLVFGGTQVNLTEFPHMAVLGWREEELGGNVGGVKWQCGGSLITVKFVLTAAHCAADANNIPPRLVRLGDVNLASAIDDEYAQQYEILRIVRHPQHRFSRKYFDLALIELDGVVRLTPGVCPACLWTNRHVLPAELFQTAGFGETSLGDGPVPNLLKTTLRATNSTQCTESFRNTRGLPEGIVEDQVCASMINADTCQGDSGGPLQVYLRSFLNQHPFVVGLTSFGRGCGLGSSGVYQQVAAHIPWIESVVNETMDPVRCAERYSEF</sequence>
<reference evidence="7" key="1">
    <citation type="submission" date="2013-09" db="EMBL/GenBank/DDBJ databases">
        <title>The Genome Sequence of Anopheles maculatus species B.</title>
        <authorList>
            <consortium name="The Broad Institute Genomics Platform"/>
            <person name="Neafsey D.E."/>
            <person name="Besansky N."/>
            <person name="Howell P."/>
            <person name="Walton C."/>
            <person name="Young S.K."/>
            <person name="Zeng Q."/>
            <person name="Gargeya S."/>
            <person name="Fitzgerald M."/>
            <person name="Haas B."/>
            <person name="Abouelleil A."/>
            <person name="Allen A.W."/>
            <person name="Alvarado L."/>
            <person name="Arachchi H.M."/>
            <person name="Berlin A.M."/>
            <person name="Chapman S.B."/>
            <person name="Gainer-Dewar J."/>
            <person name="Goldberg J."/>
            <person name="Griggs A."/>
            <person name="Gujja S."/>
            <person name="Hansen M."/>
            <person name="Howarth C."/>
            <person name="Imamovic A."/>
            <person name="Ireland A."/>
            <person name="Larimer J."/>
            <person name="McCowan C."/>
            <person name="Murphy C."/>
            <person name="Pearson M."/>
            <person name="Poon T.W."/>
            <person name="Priest M."/>
            <person name="Roberts A."/>
            <person name="Saif S."/>
            <person name="Shea T."/>
            <person name="Sisk P."/>
            <person name="Sykes S."/>
            <person name="Wortman J."/>
            <person name="Nusbaum C."/>
            <person name="Birren B."/>
        </authorList>
    </citation>
    <scope>NUCLEOTIDE SEQUENCE [LARGE SCALE GENOMIC DNA]</scope>
    <source>
        <strain evidence="7">maculatus3</strain>
    </source>
</reference>
<protein>
    <recommendedName>
        <fullName evidence="5">Peptidase S1 domain-containing protein</fullName>
    </recommendedName>
</protein>
<evidence type="ECO:0000256" key="3">
    <source>
        <dbReference type="RuleBase" id="RU363034"/>
    </source>
</evidence>
<keyword evidence="4" id="KW-0732">Signal</keyword>
<proteinExistence type="inferred from homology"/>
<dbReference type="PANTHER" id="PTHR24260">
    <property type="match status" value="1"/>
</dbReference>
<comment type="similarity">
    <text evidence="2">Belongs to the peptidase S1 family. CLIP subfamily.</text>
</comment>
<dbReference type="Proteomes" id="UP000075901">
    <property type="component" value="Unassembled WGS sequence"/>
</dbReference>
<dbReference type="PROSITE" id="PS50240">
    <property type="entry name" value="TRYPSIN_DOM"/>
    <property type="match status" value="1"/>
</dbReference>
<dbReference type="AlphaFoldDB" id="A0A182SPH1"/>
<dbReference type="InterPro" id="IPR033116">
    <property type="entry name" value="TRYPSIN_SER"/>
</dbReference>
<keyword evidence="3" id="KW-0378">Hydrolase</keyword>
<dbReference type="Gene3D" id="2.40.10.10">
    <property type="entry name" value="Trypsin-like serine proteases"/>
    <property type="match status" value="1"/>
</dbReference>
<feature type="domain" description="Peptidase S1" evidence="5">
    <location>
        <begin position="57"/>
        <end position="306"/>
    </location>
</feature>
<dbReference type="InterPro" id="IPR043504">
    <property type="entry name" value="Peptidase_S1_PA_chymotrypsin"/>
</dbReference>
<evidence type="ECO:0000313" key="7">
    <source>
        <dbReference type="Proteomes" id="UP000075901"/>
    </source>
</evidence>
<dbReference type="InterPro" id="IPR051333">
    <property type="entry name" value="CLIP_Serine_Protease"/>
</dbReference>
<evidence type="ECO:0000313" key="6">
    <source>
        <dbReference type="EnsemblMetazoa" id="AMAM010825-PA"/>
    </source>
</evidence>
<dbReference type="PROSITE" id="PS00134">
    <property type="entry name" value="TRYPSIN_HIS"/>
    <property type="match status" value="1"/>
</dbReference>
<dbReference type="GO" id="GO:0004252">
    <property type="term" value="F:serine-type endopeptidase activity"/>
    <property type="evidence" value="ECO:0007669"/>
    <property type="project" value="InterPro"/>
</dbReference>
<dbReference type="SMART" id="SM00020">
    <property type="entry name" value="Tryp_SPc"/>
    <property type="match status" value="1"/>
</dbReference>
<keyword evidence="1" id="KW-1015">Disulfide bond</keyword>
<evidence type="ECO:0000259" key="5">
    <source>
        <dbReference type="PROSITE" id="PS50240"/>
    </source>
</evidence>
<reference evidence="6" key="2">
    <citation type="submission" date="2020-05" db="UniProtKB">
        <authorList>
            <consortium name="EnsemblMetazoa"/>
        </authorList>
    </citation>
    <scope>IDENTIFICATION</scope>
    <source>
        <strain evidence="6">maculatus3</strain>
    </source>
</reference>
<feature type="signal peptide" evidence="4">
    <location>
        <begin position="1"/>
        <end position="20"/>
    </location>
</feature>
<keyword evidence="3" id="KW-0645">Protease</keyword>
<dbReference type="InterPro" id="IPR009003">
    <property type="entry name" value="Peptidase_S1_PA"/>
</dbReference>
<dbReference type="InterPro" id="IPR001254">
    <property type="entry name" value="Trypsin_dom"/>
</dbReference>
<dbReference type="PROSITE" id="PS00135">
    <property type="entry name" value="TRYPSIN_SER"/>
    <property type="match status" value="1"/>
</dbReference>
<evidence type="ECO:0000256" key="2">
    <source>
        <dbReference type="ARBA" id="ARBA00024195"/>
    </source>
</evidence>
<accession>A0A182SPH1</accession>
<dbReference type="EnsemblMetazoa" id="AMAM010825-RA">
    <property type="protein sequence ID" value="AMAM010825-PA"/>
    <property type="gene ID" value="AMAM010825"/>
</dbReference>
<evidence type="ECO:0000256" key="4">
    <source>
        <dbReference type="SAM" id="SignalP"/>
    </source>
</evidence>
<dbReference type="Pfam" id="PF00089">
    <property type="entry name" value="Trypsin"/>
    <property type="match status" value="1"/>
</dbReference>
<name>A0A182SPH1_9DIPT</name>
<evidence type="ECO:0000256" key="1">
    <source>
        <dbReference type="ARBA" id="ARBA00023157"/>
    </source>
</evidence>
<dbReference type="InterPro" id="IPR018114">
    <property type="entry name" value="TRYPSIN_HIS"/>
</dbReference>